<evidence type="ECO:0000259" key="2">
    <source>
        <dbReference type="Pfam" id="PF01979"/>
    </source>
</evidence>
<dbReference type="Proteomes" id="UP000322983">
    <property type="component" value="Chromosome"/>
</dbReference>
<evidence type="ECO:0000256" key="1">
    <source>
        <dbReference type="ARBA" id="ARBA00022801"/>
    </source>
</evidence>
<accession>A0A510E6A1</accession>
<evidence type="ECO:0000313" key="6">
    <source>
        <dbReference type="Proteomes" id="UP000325030"/>
    </source>
</evidence>
<proteinExistence type="predicted"/>
<dbReference type="Pfam" id="PF01979">
    <property type="entry name" value="Amidohydro_1"/>
    <property type="match status" value="1"/>
</dbReference>
<dbReference type="SUPFAM" id="SSF51556">
    <property type="entry name" value="Metallo-dependent hydrolases"/>
    <property type="match status" value="1"/>
</dbReference>
<reference evidence="4 5" key="2">
    <citation type="journal article" date="2020" name="Int. J. Syst. Evol. Microbiol.">
        <title>Sulfuracidifex tepidarius gen. nov., sp. nov. and transfer of Sulfolobus metallicus Huber and Stetter 1992 to the genus Sulfuracidifex as Sulfuracidifex metallicus comb. nov.</title>
        <authorList>
            <person name="Itoh T."/>
            <person name="Miura T."/>
            <person name="Sakai H.D."/>
            <person name="Kato S."/>
            <person name="Ohkuma M."/>
            <person name="Takashina T."/>
        </authorList>
    </citation>
    <scope>NUCLEOTIDE SEQUENCE</scope>
    <source>
        <strain evidence="3 5">IC-006</strain>
        <strain evidence="4">IC-007</strain>
    </source>
</reference>
<dbReference type="KEGG" id="step:IC006_2614"/>
<dbReference type="SUPFAM" id="SSF51338">
    <property type="entry name" value="Composite domain of metallo-dependent hydrolases"/>
    <property type="match status" value="1"/>
</dbReference>
<protein>
    <submittedName>
        <fullName evidence="4">5'-deoxyadenosine deaminase</fullName>
    </submittedName>
</protein>
<reference evidence="6" key="1">
    <citation type="submission" date="2018-09" db="EMBL/GenBank/DDBJ databases">
        <title>Complete Genome Sequencing of Sulfolobus sp. JCM 16834.</title>
        <authorList>
            <person name="Kato S."/>
            <person name="Itoh T."/>
            <person name="Ohkuma M."/>
        </authorList>
    </citation>
    <scope>NUCLEOTIDE SEQUENCE [LARGE SCALE GENOMIC DNA]</scope>
    <source>
        <strain evidence="6">IC-007</strain>
    </source>
</reference>
<dbReference type="PANTHER" id="PTHR43794">
    <property type="entry name" value="AMINOHYDROLASE SSNA-RELATED"/>
    <property type="match status" value="1"/>
</dbReference>
<dbReference type="RefSeq" id="WP_149528824.1">
    <property type="nucleotide sequence ID" value="NZ_AP018929.1"/>
</dbReference>
<dbReference type="STRING" id="1294262.GCA_001316085_01509"/>
<accession>A0A510DYM6</accession>
<name>A0A510E6A1_9CREN</name>
<dbReference type="Gene3D" id="2.30.40.10">
    <property type="entry name" value="Urease, subunit C, domain 1"/>
    <property type="match status" value="2"/>
</dbReference>
<dbReference type="GeneID" id="41718899"/>
<dbReference type="GO" id="GO:0016810">
    <property type="term" value="F:hydrolase activity, acting on carbon-nitrogen (but not peptide) bonds"/>
    <property type="evidence" value="ECO:0007669"/>
    <property type="project" value="InterPro"/>
</dbReference>
<dbReference type="InterPro" id="IPR050287">
    <property type="entry name" value="MTA/SAH_deaminase"/>
</dbReference>
<keyword evidence="1" id="KW-0378">Hydrolase</keyword>
<evidence type="ECO:0000313" key="3">
    <source>
        <dbReference type="EMBL" id="BBG25279.1"/>
    </source>
</evidence>
<dbReference type="AlphaFoldDB" id="A0A510E6A1"/>
<evidence type="ECO:0000313" key="5">
    <source>
        <dbReference type="Proteomes" id="UP000322983"/>
    </source>
</evidence>
<dbReference type="OrthoDB" id="35343at2157"/>
<dbReference type="Proteomes" id="UP000325030">
    <property type="component" value="Chromosome"/>
</dbReference>
<feature type="domain" description="Amidohydrolase-related" evidence="2">
    <location>
        <begin position="265"/>
        <end position="341"/>
    </location>
</feature>
<dbReference type="InterPro" id="IPR006680">
    <property type="entry name" value="Amidohydro-rel"/>
</dbReference>
<dbReference type="Gene3D" id="3.20.20.140">
    <property type="entry name" value="Metal-dependent hydrolases"/>
    <property type="match status" value="2"/>
</dbReference>
<evidence type="ECO:0000313" key="4">
    <source>
        <dbReference type="EMBL" id="BBG28073.1"/>
    </source>
</evidence>
<dbReference type="PANTHER" id="PTHR43794:SF11">
    <property type="entry name" value="AMIDOHYDROLASE-RELATED DOMAIN-CONTAINING PROTEIN"/>
    <property type="match status" value="1"/>
</dbReference>
<keyword evidence="5" id="KW-1185">Reference proteome</keyword>
<dbReference type="EMBL" id="AP018930">
    <property type="protein sequence ID" value="BBG28073.1"/>
    <property type="molecule type" value="Genomic_DNA"/>
</dbReference>
<gene>
    <name evidence="3" type="ORF">IC006_2614</name>
    <name evidence="4" type="ORF">IC007_2628</name>
</gene>
<dbReference type="InterPro" id="IPR011059">
    <property type="entry name" value="Metal-dep_hydrolase_composite"/>
</dbReference>
<sequence>MQILLKSGVTIGSDKPMRNANVGIEDGIIKGVSTKELEGFEYPDLEVGGKNRLVSPAMVVMNSFLYLYPFRYRVFTGKLNPQKVIDLMSSNDVYYFALAGAYHLLKRGVGTVVFSGPHLDLTARAVSEVGIRPVLAVTVDGENDWEKEFSTLYNRWSSGDENRVILRLCDQESVRDVLDVSRNYHIQVLVDRDVDLSNADLTGTQVIGLGGGSRKDLNKLANSGSLSWTPSFEVSNFPLSKYKPSLSLDLTPSFDPLFELKLAVTRLLLVPEEAFNSATLWGYSQLGRQKYGKIEVGYIGDISIFELNEPPAFPLDSLTPYESMIFSIGYPETVIVNGDAVLDGGAPINVGLKEIERIRDKVNEFEGTVRDMEKN</sequence>
<organism evidence="4 6">
    <name type="scientific">Sulfuracidifex tepidarius</name>
    <dbReference type="NCBI Taxonomy" id="1294262"/>
    <lineage>
        <taxon>Archaea</taxon>
        <taxon>Thermoproteota</taxon>
        <taxon>Thermoprotei</taxon>
        <taxon>Sulfolobales</taxon>
        <taxon>Sulfolobaceae</taxon>
        <taxon>Sulfuracidifex</taxon>
    </lineage>
</organism>
<dbReference type="InterPro" id="IPR032466">
    <property type="entry name" value="Metal_Hydrolase"/>
</dbReference>
<dbReference type="EMBL" id="AP018929">
    <property type="protein sequence ID" value="BBG25279.1"/>
    <property type="molecule type" value="Genomic_DNA"/>
</dbReference>